<dbReference type="EMBL" id="JBJUIK010000015">
    <property type="protein sequence ID" value="KAL3501591.1"/>
    <property type="molecule type" value="Genomic_DNA"/>
</dbReference>
<organism evidence="1 2">
    <name type="scientific">Cinchona calisaya</name>
    <dbReference type="NCBI Taxonomy" id="153742"/>
    <lineage>
        <taxon>Eukaryota</taxon>
        <taxon>Viridiplantae</taxon>
        <taxon>Streptophyta</taxon>
        <taxon>Embryophyta</taxon>
        <taxon>Tracheophyta</taxon>
        <taxon>Spermatophyta</taxon>
        <taxon>Magnoliopsida</taxon>
        <taxon>eudicotyledons</taxon>
        <taxon>Gunneridae</taxon>
        <taxon>Pentapetalae</taxon>
        <taxon>asterids</taxon>
        <taxon>lamiids</taxon>
        <taxon>Gentianales</taxon>
        <taxon>Rubiaceae</taxon>
        <taxon>Cinchonoideae</taxon>
        <taxon>Cinchoneae</taxon>
        <taxon>Cinchona</taxon>
    </lineage>
</organism>
<evidence type="ECO:0008006" key="3">
    <source>
        <dbReference type="Google" id="ProtNLM"/>
    </source>
</evidence>
<dbReference type="PANTHER" id="PTHR35117">
    <property type="entry name" value="MYOSIN-M HEAVY PROTEIN"/>
    <property type="match status" value="1"/>
</dbReference>
<comment type="caution">
    <text evidence="1">The sequence shown here is derived from an EMBL/GenBank/DDBJ whole genome shotgun (WGS) entry which is preliminary data.</text>
</comment>
<accession>A0ABD2Y219</accession>
<dbReference type="PANTHER" id="PTHR35117:SF1">
    <property type="entry name" value="MYOSIN-M HEAVY PROTEIN"/>
    <property type="match status" value="1"/>
</dbReference>
<evidence type="ECO:0000313" key="2">
    <source>
        <dbReference type="Proteomes" id="UP001630127"/>
    </source>
</evidence>
<evidence type="ECO:0000313" key="1">
    <source>
        <dbReference type="EMBL" id="KAL3501591.1"/>
    </source>
</evidence>
<keyword evidence="2" id="KW-1185">Reference proteome</keyword>
<reference evidence="1 2" key="1">
    <citation type="submission" date="2024-11" db="EMBL/GenBank/DDBJ databases">
        <title>A near-complete genome assembly of Cinchona calisaya.</title>
        <authorList>
            <person name="Lian D.C."/>
            <person name="Zhao X.W."/>
            <person name="Wei L."/>
        </authorList>
    </citation>
    <scope>NUCLEOTIDE SEQUENCE [LARGE SCALE GENOMIC DNA]</scope>
    <source>
        <tissue evidence="1">Nenye</tissue>
    </source>
</reference>
<dbReference type="AlphaFoldDB" id="A0ABD2Y219"/>
<sequence length="67" mass="7509">MESIAPEKIALIVARYLSDNNFTQTSSTFLLEVANLLSESSNEEVPKNCMNLEATLEEHMEGEIESF</sequence>
<name>A0ABD2Y219_9GENT</name>
<gene>
    <name evidence="1" type="ORF">ACH5RR_036040</name>
</gene>
<proteinExistence type="predicted"/>
<protein>
    <recommendedName>
        <fullName evidence="3">LisH domain-containing protein</fullName>
    </recommendedName>
</protein>
<dbReference type="Proteomes" id="UP001630127">
    <property type="component" value="Unassembled WGS sequence"/>
</dbReference>